<name>A0ACC1S5T6_9APHY</name>
<sequence>MSESQAATEVQLNLVQYYVIYATTALAAYEYVITFSQEVSLCKQRRIHRERGCIPTAWIFDFFELAPYVITAAFSALRVYAIWDGNIPAALTVMTLSLVPVAINIYTFSRTSVFWAIDPVIGPYCSYLLQLPHTQIFYRGSLESLHPMVLVLTPFSVSLGARISLILADLTVIVLTWFKTFHHTRAAARIGATVSLSGTLLRDGSVYFIVLLVFNIAQILVRSIPSLQTISPIFTAIDILSPILLSRFLLSLRQAVTPLSAPEDETNVSTLSVFGFRTPTIVGDMGELLDYSSEGDTYVSEEGTAPTMSRVKDSESPKDARDPPAVEDKRA</sequence>
<dbReference type="EMBL" id="JANHOG010001735">
    <property type="protein sequence ID" value="KAJ3532388.1"/>
    <property type="molecule type" value="Genomic_DNA"/>
</dbReference>
<proteinExistence type="predicted"/>
<organism evidence="1 2">
    <name type="scientific">Phlebia brevispora</name>
    <dbReference type="NCBI Taxonomy" id="194682"/>
    <lineage>
        <taxon>Eukaryota</taxon>
        <taxon>Fungi</taxon>
        <taxon>Dikarya</taxon>
        <taxon>Basidiomycota</taxon>
        <taxon>Agaricomycotina</taxon>
        <taxon>Agaricomycetes</taxon>
        <taxon>Polyporales</taxon>
        <taxon>Meruliaceae</taxon>
        <taxon>Phlebia</taxon>
    </lineage>
</organism>
<keyword evidence="2" id="KW-1185">Reference proteome</keyword>
<evidence type="ECO:0000313" key="2">
    <source>
        <dbReference type="Proteomes" id="UP001148662"/>
    </source>
</evidence>
<reference evidence="1" key="1">
    <citation type="submission" date="2022-07" db="EMBL/GenBank/DDBJ databases">
        <title>Genome Sequence of Phlebia brevispora.</title>
        <authorList>
            <person name="Buettner E."/>
        </authorList>
    </citation>
    <scope>NUCLEOTIDE SEQUENCE</scope>
    <source>
        <strain evidence="1">MPL23</strain>
    </source>
</reference>
<gene>
    <name evidence="1" type="ORF">NM688_g7430</name>
</gene>
<comment type="caution">
    <text evidence="1">The sequence shown here is derived from an EMBL/GenBank/DDBJ whole genome shotgun (WGS) entry which is preliminary data.</text>
</comment>
<dbReference type="Proteomes" id="UP001148662">
    <property type="component" value="Unassembled WGS sequence"/>
</dbReference>
<accession>A0ACC1S5T6</accession>
<protein>
    <submittedName>
        <fullName evidence="1">Uncharacterized protein</fullName>
    </submittedName>
</protein>
<evidence type="ECO:0000313" key="1">
    <source>
        <dbReference type="EMBL" id="KAJ3532388.1"/>
    </source>
</evidence>